<dbReference type="Proteomes" id="UP000659904">
    <property type="component" value="Unassembled WGS sequence"/>
</dbReference>
<keyword evidence="3" id="KW-1185">Reference proteome</keyword>
<dbReference type="RefSeq" id="WP_120322426.1">
    <property type="nucleotide sequence ID" value="NZ_BONH01000012.1"/>
</dbReference>
<proteinExistence type="predicted"/>
<protein>
    <submittedName>
        <fullName evidence="2">Uncharacterized protein</fullName>
    </submittedName>
</protein>
<sequence length="85" mass="9065">MSTPTGDNAFLHELEAEVKAELTVAESSPSEEEAAALPMDEWMFDPAYTQSEEVGLRNLLGAVEALEGDSRPDDTGRGPGRGRSA</sequence>
<gene>
    <name evidence="2" type="ORF">Cci01nite_31920</name>
</gene>
<organism evidence="2 3">
    <name type="scientific">Catellatospora citrea</name>
    <dbReference type="NCBI Taxonomy" id="53366"/>
    <lineage>
        <taxon>Bacteria</taxon>
        <taxon>Bacillati</taxon>
        <taxon>Actinomycetota</taxon>
        <taxon>Actinomycetes</taxon>
        <taxon>Micromonosporales</taxon>
        <taxon>Micromonosporaceae</taxon>
        <taxon>Catellatospora</taxon>
    </lineage>
</organism>
<dbReference type="EMBL" id="BONH01000012">
    <property type="protein sequence ID" value="GIF98098.1"/>
    <property type="molecule type" value="Genomic_DNA"/>
</dbReference>
<evidence type="ECO:0000313" key="3">
    <source>
        <dbReference type="Proteomes" id="UP000659904"/>
    </source>
</evidence>
<feature type="region of interest" description="Disordered" evidence="1">
    <location>
        <begin position="65"/>
        <end position="85"/>
    </location>
</feature>
<name>A0A8J3NZB8_9ACTN</name>
<reference evidence="2 3" key="1">
    <citation type="submission" date="2021-01" db="EMBL/GenBank/DDBJ databases">
        <title>Whole genome shotgun sequence of Catellatospora citrea NBRC 14495.</title>
        <authorList>
            <person name="Komaki H."/>
            <person name="Tamura T."/>
        </authorList>
    </citation>
    <scope>NUCLEOTIDE SEQUENCE [LARGE SCALE GENOMIC DNA]</scope>
    <source>
        <strain evidence="2 3">NBRC 14495</strain>
    </source>
</reference>
<accession>A0A8J3NZB8</accession>
<evidence type="ECO:0000256" key="1">
    <source>
        <dbReference type="SAM" id="MobiDB-lite"/>
    </source>
</evidence>
<comment type="caution">
    <text evidence="2">The sequence shown here is derived from an EMBL/GenBank/DDBJ whole genome shotgun (WGS) entry which is preliminary data.</text>
</comment>
<dbReference type="AlphaFoldDB" id="A0A8J3NZB8"/>
<evidence type="ECO:0000313" key="2">
    <source>
        <dbReference type="EMBL" id="GIF98098.1"/>
    </source>
</evidence>